<evidence type="ECO:0000259" key="1">
    <source>
        <dbReference type="Pfam" id="PF00171"/>
    </source>
</evidence>
<evidence type="ECO:0000313" key="3">
    <source>
        <dbReference type="Proteomes" id="UP000800096"/>
    </source>
</evidence>
<dbReference type="InterPro" id="IPR016163">
    <property type="entry name" value="Ald_DH_C"/>
</dbReference>
<dbReference type="Proteomes" id="UP000800096">
    <property type="component" value="Unassembled WGS sequence"/>
</dbReference>
<feature type="domain" description="Aldehyde dehydrogenase" evidence="1">
    <location>
        <begin position="2"/>
        <end position="108"/>
    </location>
</feature>
<protein>
    <submittedName>
        <fullName evidence="2">Aldehyde dehydrogenase domain-containing protein</fullName>
    </submittedName>
</protein>
<reference evidence="2" key="1">
    <citation type="journal article" date="2020" name="Stud. Mycol.">
        <title>101 Dothideomycetes genomes: a test case for predicting lifestyles and emergence of pathogens.</title>
        <authorList>
            <person name="Haridas S."/>
            <person name="Albert R."/>
            <person name="Binder M."/>
            <person name="Bloem J."/>
            <person name="Labutti K."/>
            <person name="Salamov A."/>
            <person name="Andreopoulos B."/>
            <person name="Baker S."/>
            <person name="Barry K."/>
            <person name="Bills G."/>
            <person name="Bluhm B."/>
            <person name="Cannon C."/>
            <person name="Castanera R."/>
            <person name="Culley D."/>
            <person name="Daum C."/>
            <person name="Ezra D."/>
            <person name="Gonzalez J."/>
            <person name="Henrissat B."/>
            <person name="Kuo A."/>
            <person name="Liang C."/>
            <person name="Lipzen A."/>
            <person name="Lutzoni F."/>
            <person name="Magnuson J."/>
            <person name="Mondo S."/>
            <person name="Nolan M."/>
            <person name="Ohm R."/>
            <person name="Pangilinan J."/>
            <person name="Park H.-J."/>
            <person name="Ramirez L."/>
            <person name="Alfaro M."/>
            <person name="Sun H."/>
            <person name="Tritt A."/>
            <person name="Yoshinaga Y."/>
            <person name="Zwiers L.-H."/>
            <person name="Turgeon B."/>
            <person name="Goodwin S."/>
            <person name="Spatafora J."/>
            <person name="Crous P."/>
            <person name="Grigoriev I."/>
        </authorList>
    </citation>
    <scope>NUCLEOTIDE SEQUENCE</scope>
    <source>
        <strain evidence="2">HMLAC05119</strain>
    </source>
</reference>
<dbReference type="AlphaFoldDB" id="A0A6A5QTY4"/>
<proteinExistence type="predicted"/>
<dbReference type="PANTHER" id="PTHR42804:SF1">
    <property type="entry name" value="ALDEHYDE DEHYDROGENASE-RELATED"/>
    <property type="match status" value="1"/>
</dbReference>
<dbReference type="InterPro" id="IPR016161">
    <property type="entry name" value="Ald_DH/histidinol_DH"/>
</dbReference>
<accession>A0A6A5QTY4</accession>
<organism evidence="2 3">
    <name type="scientific">Ampelomyces quisqualis</name>
    <name type="common">Powdery mildew agent</name>
    <dbReference type="NCBI Taxonomy" id="50730"/>
    <lineage>
        <taxon>Eukaryota</taxon>
        <taxon>Fungi</taxon>
        <taxon>Dikarya</taxon>
        <taxon>Ascomycota</taxon>
        <taxon>Pezizomycotina</taxon>
        <taxon>Dothideomycetes</taxon>
        <taxon>Pleosporomycetidae</taxon>
        <taxon>Pleosporales</taxon>
        <taxon>Pleosporineae</taxon>
        <taxon>Phaeosphaeriaceae</taxon>
        <taxon>Ampelomyces</taxon>
    </lineage>
</organism>
<keyword evidence="3" id="KW-1185">Reference proteome</keyword>
<dbReference type="EMBL" id="ML979134">
    <property type="protein sequence ID" value="KAF1918046.1"/>
    <property type="molecule type" value="Genomic_DNA"/>
</dbReference>
<name>A0A6A5QTY4_AMPQU</name>
<evidence type="ECO:0000313" key="2">
    <source>
        <dbReference type="EMBL" id="KAF1918046.1"/>
    </source>
</evidence>
<dbReference type="InterPro" id="IPR015590">
    <property type="entry name" value="Aldehyde_DH_dom"/>
</dbReference>
<dbReference type="Pfam" id="PF00171">
    <property type="entry name" value="Aldedh"/>
    <property type="match status" value="1"/>
</dbReference>
<dbReference type="SUPFAM" id="SSF53720">
    <property type="entry name" value="ALDH-like"/>
    <property type="match status" value="1"/>
</dbReference>
<gene>
    <name evidence="2" type="ORF">BDU57DRAFT_528532</name>
</gene>
<dbReference type="OrthoDB" id="310895at2759"/>
<sequence length="126" mass="13851">MLLRNPSKDRTIYKEEIFGPVLTNLTFDTDKEGNKLAEDKLNELSGAYVYASNIARGFRVSPKIKAGTIGIDGACLPDNNLPFGRHKQSGDRKIGNEGLMAYSQAKSINIYIGPWLRNTSSQLSTG</sequence>
<dbReference type="PANTHER" id="PTHR42804">
    <property type="entry name" value="ALDEHYDE DEHYDROGENASE"/>
    <property type="match status" value="1"/>
</dbReference>
<dbReference type="Gene3D" id="3.40.309.10">
    <property type="entry name" value="Aldehyde Dehydrogenase, Chain A, domain 2"/>
    <property type="match status" value="1"/>
</dbReference>
<dbReference type="GO" id="GO:0016620">
    <property type="term" value="F:oxidoreductase activity, acting on the aldehyde or oxo group of donors, NAD or NADP as acceptor"/>
    <property type="evidence" value="ECO:0007669"/>
    <property type="project" value="InterPro"/>
</dbReference>